<reference evidence="1 2" key="1">
    <citation type="submission" date="2021-01" db="EMBL/GenBank/DDBJ databases">
        <title>Whole genome shotgun sequence of Actinoplanes durhamensis NBRC 14914.</title>
        <authorList>
            <person name="Komaki H."/>
            <person name="Tamura T."/>
        </authorList>
    </citation>
    <scope>NUCLEOTIDE SEQUENCE [LARGE SCALE GENOMIC DNA]</scope>
    <source>
        <strain evidence="1 2">NBRC 14914</strain>
    </source>
</reference>
<evidence type="ECO:0000313" key="1">
    <source>
        <dbReference type="EMBL" id="GIE06766.1"/>
    </source>
</evidence>
<proteinExistence type="predicted"/>
<protein>
    <submittedName>
        <fullName evidence="1">Uncharacterized protein</fullName>
    </submittedName>
</protein>
<sequence length="55" mass="6114">MPEPQEAAMLIRLLRRAAPTAGVRFCDGCAEVTTAADRGRRYRAFRQAHTTLGPR</sequence>
<evidence type="ECO:0000313" key="2">
    <source>
        <dbReference type="Proteomes" id="UP000637628"/>
    </source>
</evidence>
<comment type="caution">
    <text evidence="1">The sequence shown here is derived from an EMBL/GenBank/DDBJ whole genome shotgun (WGS) entry which is preliminary data.</text>
</comment>
<accession>A0ABQ3ZAE0</accession>
<name>A0ABQ3ZAE0_9ACTN</name>
<gene>
    <name evidence="1" type="ORF">Adu01nite_81160</name>
</gene>
<keyword evidence="2" id="KW-1185">Reference proteome</keyword>
<dbReference type="Proteomes" id="UP000637628">
    <property type="component" value="Unassembled WGS sequence"/>
</dbReference>
<dbReference type="EMBL" id="BOML01000067">
    <property type="protein sequence ID" value="GIE06766.1"/>
    <property type="molecule type" value="Genomic_DNA"/>
</dbReference>
<organism evidence="1 2">
    <name type="scientific">Paractinoplanes durhamensis</name>
    <dbReference type="NCBI Taxonomy" id="113563"/>
    <lineage>
        <taxon>Bacteria</taxon>
        <taxon>Bacillati</taxon>
        <taxon>Actinomycetota</taxon>
        <taxon>Actinomycetes</taxon>
        <taxon>Micromonosporales</taxon>
        <taxon>Micromonosporaceae</taxon>
        <taxon>Paractinoplanes</taxon>
    </lineage>
</organism>